<dbReference type="Proteomes" id="UP000460272">
    <property type="component" value="Unassembled WGS sequence"/>
</dbReference>
<gene>
    <name evidence="2" type="ORF">EAS64_03810</name>
</gene>
<accession>A0A6P2C5T4</accession>
<name>A0A6P2C5T4_9ACTN</name>
<dbReference type="AlphaFoldDB" id="A0A6P2C5T4"/>
<evidence type="ECO:0000313" key="3">
    <source>
        <dbReference type="Proteomes" id="UP000460272"/>
    </source>
</evidence>
<evidence type="ECO:0000256" key="1">
    <source>
        <dbReference type="SAM" id="MobiDB-lite"/>
    </source>
</evidence>
<evidence type="ECO:0000313" key="2">
    <source>
        <dbReference type="EMBL" id="TVZ06540.1"/>
    </source>
</evidence>
<protein>
    <submittedName>
        <fullName evidence="2">Uncharacterized protein</fullName>
    </submittedName>
</protein>
<comment type="caution">
    <text evidence="2">The sequence shown here is derived from an EMBL/GenBank/DDBJ whole genome shotgun (WGS) entry which is preliminary data.</text>
</comment>
<feature type="region of interest" description="Disordered" evidence="1">
    <location>
        <begin position="41"/>
        <end position="74"/>
    </location>
</feature>
<reference evidence="2 3" key="1">
    <citation type="submission" date="2018-11" db="EMBL/GenBank/DDBJ databases">
        <title>Trebonia kvetii gen.nov., sp.nov., a novel acidophilic actinobacterium, and proposal of the new actinobacterial family Treboniaceae fam. nov.</title>
        <authorList>
            <person name="Rapoport D."/>
            <person name="Sagova-Mareckova M."/>
            <person name="Sedlacek I."/>
            <person name="Provaznik J."/>
            <person name="Kralova S."/>
            <person name="Pavlinic D."/>
            <person name="Benes V."/>
            <person name="Kopecky J."/>
        </authorList>
    </citation>
    <scope>NUCLEOTIDE SEQUENCE [LARGE SCALE GENOMIC DNA]</scope>
    <source>
        <strain evidence="2 3">15Tr583</strain>
    </source>
</reference>
<dbReference type="EMBL" id="RPFW01000001">
    <property type="protein sequence ID" value="TVZ06540.1"/>
    <property type="molecule type" value="Genomic_DNA"/>
</dbReference>
<keyword evidence="3" id="KW-1185">Reference proteome</keyword>
<proteinExistence type="predicted"/>
<organism evidence="2 3">
    <name type="scientific">Trebonia kvetii</name>
    <dbReference type="NCBI Taxonomy" id="2480626"/>
    <lineage>
        <taxon>Bacteria</taxon>
        <taxon>Bacillati</taxon>
        <taxon>Actinomycetota</taxon>
        <taxon>Actinomycetes</taxon>
        <taxon>Streptosporangiales</taxon>
        <taxon>Treboniaceae</taxon>
        <taxon>Trebonia</taxon>
    </lineage>
</organism>
<dbReference type="RefSeq" id="WP_145851293.1">
    <property type="nucleotide sequence ID" value="NZ_RPFW01000001.1"/>
</dbReference>
<feature type="compositionally biased region" description="Basic and acidic residues" evidence="1">
    <location>
        <begin position="47"/>
        <end position="58"/>
    </location>
</feature>
<sequence>MSTQVINDDGSEADIIEHLGIVHQKGTKGFTEDYLARLHKTLHQRRRDPLPEHTHPGDENQDPDSDSAGEFAGV</sequence>